<dbReference type="STRING" id="349307.Mthe_0405"/>
<evidence type="ECO:0000256" key="3">
    <source>
        <dbReference type="SAM" id="Phobius"/>
    </source>
</evidence>
<dbReference type="KEGG" id="mtp:Mthe_0405"/>
<dbReference type="RefSeq" id="WP_011695596.1">
    <property type="nucleotide sequence ID" value="NC_008553.1"/>
</dbReference>
<evidence type="ECO:0000256" key="2">
    <source>
        <dbReference type="ARBA" id="ARBA00022729"/>
    </source>
</evidence>
<dbReference type="SUPFAM" id="SSF53850">
    <property type="entry name" value="Periplasmic binding protein-like II"/>
    <property type="match status" value="1"/>
</dbReference>
<dbReference type="PANTHER" id="PTHR30570:SF1">
    <property type="entry name" value="PHOSPHATE-BINDING PROTEIN PSTS"/>
    <property type="match status" value="1"/>
</dbReference>
<evidence type="ECO:0000259" key="4">
    <source>
        <dbReference type="Pfam" id="PF12849"/>
    </source>
</evidence>
<dbReference type="CDD" id="cd13653">
    <property type="entry name" value="PBP2_phosphate_like_1"/>
    <property type="match status" value="1"/>
</dbReference>
<sequence>MAVPKIVGIIPILILIVVLILLALPSDSVDRIRVSGSTTVMPLAELCAEEFNFMYREYMVTVTAGGSGVGIIDAAEGRADIAMSSREIKPSERALYERPDRKFKEILVGYDAIIVVVSPQIYNSSVRSLTATEVKKIYSGEIRNWKSVGGPDREIMVVGRKAGSGTRDTFNEIIMGSAAAETPGVSIEALDSSEVKTAILGSDRAIGYLGYSYVRTGGVVPLALDGVYPTMDNIRGGNYTLARKLYFYTFGEPTAGAKAFIDFVLGPEGRRIAETNGFIPP</sequence>
<dbReference type="Proteomes" id="UP000000674">
    <property type="component" value="Chromosome"/>
</dbReference>
<name>A0B674_METTP</name>
<dbReference type="Pfam" id="PF12849">
    <property type="entry name" value="PBP_like_2"/>
    <property type="match status" value="1"/>
</dbReference>
<reference evidence="5 6" key="1">
    <citation type="submission" date="2006-10" db="EMBL/GenBank/DDBJ databases">
        <title>Complete sequence of Methanosaeta thermophila PT.</title>
        <authorList>
            <consortium name="US DOE Joint Genome Institute"/>
            <person name="Copeland A."/>
            <person name="Lucas S."/>
            <person name="Lapidus A."/>
            <person name="Barry K."/>
            <person name="Detter J.C."/>
            <person name="Glavina del Rio T."/>
            <person name="Hammon N."/>
            <person name="Israni S."/>
            <person name="Pitluck S."/>
            <person name="Chain P."/>
            <person name="Malfatti S."/>
            <person name="Shin M."/>
            <person name="Vergez L."/>
            <person name="Schmutz J."/>
            <person name="Larimer F."/>
            <person name="Land M."/>
            <person name="Hauser L."/>
            <person name="Kyrpides N."/>
            <person name="Kim E."/>
            <person name="Smith K.S."/>
            <person name="Ingram-Smith C."/>
            <person name="Richardson P."/>
        </authorList>
    </citation>
    <scope>NUCLEOTIDE SEQUENCE [LARGE SCALE GENOMIC DNA]</scope>
    <source>
        <strain evidence="6">DSM 6194 / JCM 14653 / NBRC 101360 / PT</strain>
    </source>
</reference>
<organism evidence="5 6">
    <name type="scientific">Methanothrix thermoacetophila (strain DSM 6194 / JCM 14653 / NBRC 101360 / PT)</name>
    <name type="common">Methanosaeta thermophila</name>
    <dbReference type="NCBI Taxonomy" id="349307"/>
    <lineage>
        <taxon>Archaea</taxon>
        <taxon>Methanobacteriati</taxon>
        <taxon>Methanobacteriota</taxon>
        <taxon>Stenosarchaea group</taxon>
        <taxon>Methanomicrobia</taxon>
        <taxon>Methanotrichales</taxon>
        <taxon>Methanotrichaceae</taxon>
        <taxon>Methanothrix</taxon>
    </lineage>
</organism>
<dbReference type="Gene3D" id="3.40.190.10">
    <property type="entry name" value="Periplasmic binding protein-like II"/>
    <property type="match status" value="2"/>
</dbReference>
<keyword evidence="1" id="KW-0813">Transport</keyword>
<dbReference type="HOGENOM" id="CLU_026228_5_1_2"/>
<dbReference type="InterPro" id="IPR050811">
    <property type="entry name" value="Phosphate_ABC_transporter"/>
</dbReference>
<keyword evidence="3" id="KW-0472">Membrane</keyword>
<dbReference type="EMBL" id="CP000477">
    <property type="protein sequence ID" value="ABK14198.1"/>
    <property type="molecule type" value="Genomic_DNA"/>
</dbReference>
<keyword evidence="6" id="KW-1185">Reference proteome</keyword>
<gene>
    <name evidence="5" type="ordered locus">Mthe_0405</name>
</gene>
<feature type="domain" description="PBP" evidence="4">
    <location>
        <begin position="28"/>
        <end position="268"/>
    </location>
</feature>
<dbReference type="InterPro" id="IPR011862">
    <property type="entry name" value="Phos-bd"/>
</dbReference>
<accession>A0B674</accession>
<keyword evidence="2" id="KW-0732">Signal</keyword>
<evidence type="ECO:0000256" key="1">
    <source>
        <dbReference type="ARBA" id="ARBA00022448"/>
    </source>
</evidence>
<evidence type="ECO:0000313" key="6">
    <source>
        <dbReference type="Proteomes" id="UP000000674"/>
    </source>
</evidence>
<feature type="transmembrane region" description="Helical" evidence="3">
    <location>
        <begin position="6"/>
        <end position="24"/>
    </location>
</feature>
<dbReference type="NCBIfam" id="TIGR02136">
    <property type="entry name" value="ptsS_2"/>
    <property type="match status" value="1"/>
</dbReference>
<dbReference type="AlphaFoldDB" id="A0B674"/>
<proteinExistence type="predicted"/>
<protein>
    <submittedName>
        <fullName evidence="5">Phosphate ABC transporter substrate-binding protein, PhoT family</fullName>
    </submittedName>
</protein>
<dbReference type="GO" id="GO:0042301">
    <property type="term" value="F:phosphate ion binding"/>
    <property type="evidence" value="ECO:0007669"/>
    <property type="project" value="InterPro"/>
</dbReference>
<keyword evidence="3" id="KW-0812">Transmembrane</keyword>
<dbReference type="GeneID" id="4462599"/>
<dbReference type="PANTHER" id="PTHR30570">
    <property type="entry name" value="PERIPLASMIC PHOSPHATE BINDING COMPONENT OF PHOSPHATE ABC TRANSPORTER"/>
    <property type="match status" value="1"/>
</dbReference>
<dbReference type="InterPro" id="IPR024370">
    <property type="entry name" value="PBP_domain"/>
</dbReference>
<evidence type="ECO:0000313" key="5">
    <source>
        <dbReference type="EMBL" id="ABK14198.1"/>
    </source>
</evidence>
<keyword evidence="3" id="KW-1133">Transmembrane helix</keyword>
<dbReference type="OrthoDB" id="53390at2157"/>